<reference evidence="6 7" key="1">
    <citation type="submission" date="2020-01" db="EMBL/GenBank/DDBJ databases">
        <title>Genomes assembled from Gulf of Kutch pelagic sediment metagenomes.</title>
        <authorList>
            <person name="Chandrashekar M."/>
            <person name="Mahajan M.S."/>
            <person name="Dave K.J."/>
            <person name="Vatsa P."/>
            <person name="Nathani N.M."/>
        </authorList>
    </citation>
    <scope>NUCLEOTIDE SEQUENCE [LARGE SCALE GENOMIC DNA]</scope>
    <source>
        <strain evidence="6">KS3-K002</strain>
    </source>
</reference>
<proteinExistence type="inferred from homology"/>
<dbReference type="Gene3D" id="3.40.50.300">
    <property type="entry name" value="P-loop containing nucleotide triphosphate hydrolases"/>
    <property type="match status" value="1"/>
</dbReference>
<dbReference type="GO" id="GO:0005524">
    <property type="term" value="F:ATP binding"/>
    <property type="evidence" value="ECO:0007669"/>
    <property type="project" value="UniProtKB-KW"/>
</dbReference>
<dbReference type="InterPro" id="IPR003439">
    <property type="entry name" value="ABC_transporter-like_ATP-bd"/>
</dbReference>
<dbReference type="PANTHER" id="PTHR24220">
    <property type="entry name" value="IMPORT ATP-BINDING PROTEIN"/>
    <property type="match status" value="1"/>
</dbReference>
<dbReference type="Proteomes" id="UP000702544">
    <property type="component" value="Unassembled WGS sequence"/>
</dbReference>
<dbReference type="Pfam" id="PF00005">
    <property type="entry name" value="ABC_tran"/>
    <property type="match status" value="1"/>
</dbReference>
<dbReference type="GO" id="GO:0005886">
    <property type="term" value="C:plasma membrane"/>
    <property type="evidence" value="ECO:0007669"/>
    <property type="project" value="TreeGrafter"/>
</dbReference>
<dbReference type="PROSITE" id="PS00211">
    <property type="entry name" value="ABC_TRANSPORTER_1"/>
    <property type="match status" value="1"/>
</dbReference>
<dbReference type="SUPFAM" id="SSF52540">
    <property type="entry name" value="P-loop containing nucleoside triphosphate hydrolases"/>
    <property type="match status" value="1"/>
</dbReference>
<evidence type="ECO:0000313" key="6">
    <source>
        <dbReference type="EMBL" id="NIR74461.1"/>
    </source>
</evidence>
<dbReference type="GO" id="GO:0022857">
    <property type="term" value="F:transmembrane transporter activity"/>
    <property type="evidence" value="ECO:0007669"/>
    <property type="project" value="TreeGrafter"/>
</dbReference>
<evidence type="ECO:0000256" key="3">
    <source>
        <dbReference type="ARBA" id="ARBA00022840"/>
    </source>
</evidence>
<dbReference type="AlphaFoldDB" id="A0AAE5C8G3"/>
<comment type="caution">
    <text evidence="6">The sequence shown here is derived from an EMBL/GenBank/DDBJ whole genome shotgun (WGS) entry which is preliminary data.</text>
</comment>
<evidence type="ECO:0000313" key="7">
    <source>
        <dbReference type="Proteomes" id="UP000702544"/>
    </source>
</evidence>
<dbReference type="GO" id="GO:0016887">
    <property type="term" value="F:ATP hydrolysis activity"/>
    <property type="evidence" value="ECO:0007669"/>
    <property type="project" value="InterPro"/>
</dbReference>
<dbReference type="InterPro" id="IPR017911">
    <property type="entry name" value="MacB-like_ATP-bd"/>
</dbReference>
<protein>
    <submittedName>
        <fullName evidence="6">ABC transporter ATP-binding protein</fullName>
    </submittedName>
</protein>
<dbReference type="PROSITE" id="PS50893">
    <property type="entry name" value="ABC_TRANSPORTER_2"/>
    <property type="match status" value="1"/>
</dbReference>
<evidence type="ECO:0000256" key="1">
    <source>
        <dbReference type="ARBA" id="ARBA00022448"/>
    </source>
</evidence>
<feature type="domain" description="ABC transporter" evidence="5">
    <location>
        <begin position="2"/>
        <end position="223"/>
    </location>
</feature>
<organism evidence="6 7">
    <name type="scientific">Candidatus Kutchimonas denitrificans</name>
    <dbReference type="NCBI Taxonomy" id="3056748"/>
    <lineage>
        <taxon>Bacteria</taxon>
        <taxon>Pseudomonadati</taxon>
        <taxon>Gemmatimonadota</taxon>
        <taxon>Gemmatimonadia</taxon>
        <taxon>Candidatus Palauibacterales</taxon>
        <taxon>Candidatus Palauibacteraceae</taxon>
        <taxon>Candidatus Kutchimonas</taxon>
    </lineage>
</organism>
<name>A0AAE5C8G3_9BACT</name>
<keyword evidence="1" id="KW-0813">Transport</keyword>
<dbReference type="EMBL" id="JAACAK010000041">
    <property type="protein sequence ID" value="NIR74461.1"/>
    <property type="molecule type" value="Genomic_DNA"/>
</dbReference>
<dbReference type="CDD" id="cd03255">
    <property type="entry name" value="ABC_MJ0796_LolCDE_FtsE"/>
    <property type="match status" value="1"/>
</dbReference>
<dbReference type="InterPro" id="IPR015854">
    <property type="entry name" value="ABC_transpr_LolD-like"/>
</dbReference>
<evidence type="ECO:0000256" key="4">
    <source>
        <dbReference type="ARBA" id="ARBA00038388"/>
    </source>
</evidence>
<sequence length="224" mass="24440">MAEARDLYRTYLRGSTEVEAVRGVSLEIDARDYLAVLGPSGSGKSTLLNLLGGIDRPTAGRVELLGHDTTALSDRRLTRLRLEKVGFVFQRFHLLPALTAAENVELPMAEAAMAKAERRRRVAELLDYVGLSHRLDHRPGELSGGEMQRVAIARALANRPALILADEPTGELDRKTGAEIAELFRRLNADGTTLVVVTHDLGLAEAATRVRQMRDGALLPEEAA</sequence>
<dbReference type="InterPro" id="IPR017871">
    <property type="entry name" value="ABC_transporter-like_CS"/>
</dbReference>
<dbReference type="PANTHER" id="PTHR24220:SF86">
    <property type="entry name" value="ABC TRANSPORTER ABCH.1"/>
    <property type="match status" value="1"/>
</dbReference>
<keyword evidence="3 6" id="KW-0067">ATP-binding</keyword>
<keyword evidence="2" id="KW-0547">Nucleotide-binding</keyword>
<accession>A0AAE5C8G3</accession>
<dbReference type="SMART" id="SM00382">
    <property type="entry name" value="AAA"/>
    <property type="match status" value="1"/>
</dbReference>
<dbReference type="InterPro" id="IPR003593">
    <property type="entry name" value="AAA+_ATPase"/>
</dbReference>
<dbReference type="GO" id="GO:0098796">
    <property type="term" value="C:membrane protein complex"/>
    <property type="evidence" value="ECO:0007669"/>
    <property type="project" value="UniProtKB-ARBA"/>
</dbReference>
<evidence type="ECO:0000259" key="5">
    <source>
        <dbReference type="PROSITE" id="PS50893"/>
    </source>
</evidence>
<dbReference type="InterPro" id="IPR027417">
    <property type="entry name" value="P-loop_NTPase"/>
</dbReference>
<evidence type="ECO:0000256" key="2">
    <source>
        <dbReference type="ARBA" id="ARBA00022741"/>
    </source>
</evidence>
<comment type="similarity">
    <text evidence="4">Belongs to the ABC transporter superfamily. Macrolide exporter (TC 3.A.1.122) family.</text>
</comment>
<dbReference type="FunFam" id="3.40.50.300:FF:000032">
    <property type="entry name" value="Export ABC transporter ATP-binding protein"/>
    <property type="match status" value="1"/>
</dbReference>
<gene>
    <name evidence="6" type="ORF">GWO12_05040</name>
</gene>